<dbReference type="AlphaFoldDB" id="A0A8S2T0V7"/>
<sequence>TERLTTIKSYRIRLNNLIDRLNFKLDNPSTISQLLDENYESCLTTDALGRIESLLIEVYVR</sequence>
<name>A0A8S2T0V7_9BILA</name>
<dbReference type="EMBL" id="CAJOBI010028520">
    <property type="protein sequence ID" value="CAF4259743.1"/>
    <property type="molecule type" value="Genomic_DNA"/>
</dbReference>
<organism evidence="1 2">
    <name type="scientific">Rotaria magnacalcarata</name>
    <dbReference type="NCBI Taxonomy" id="392030"/>
    <lineage>
        <taxon>Eukaryota</taxon>
        <taxon>Metazoa</taxon>
        <taxon>Spiralia</taxon>
        <taxon>Gnathifera</taxon>
        <taxon>Rotifera</taxon>
        <taxon>Eurotatoria</taxon>
        <taxon>Bdelloidea</taxon>
        <taxon>Philodinida</taxon>
        <taxon>Philodinidae</taxon>
        <taxon>Rotaria</taxon>
    </lineage>
</organism>
<dbReference type="Proteomes" id="UP000676336">
    <property type="component" value="Unassembled WGS sequence"/>
</dbReference>
<accession>A0A8S2T0V7</accession>
<gene>
    <name evidence="1" type="ORF">SMN809_LOCUS24360</name>
</gene>
<comment type="caution">
    <text evidence="1">The sequence shown here is derived from an EMBL/GenBank/DDBJ whole genome shotgun (WGS) entry which is preliminary data.</text>
</comment>
<evidence type="ECO:0000313" key="2">
    <source>
        <dbReference type="Proteomes" id="UP000676336"/>
    </source>
</evidence>
<feature type="non-terminal residue" evidence="1">
    <location>
        <position position="1"/>
    </location>
</feature>
<evidence type="ECO:0000313" key="1">
    <source>
        <dbReference type="EMBL" id="CAF4259743.1"/>
    </source>
</evidence>
<reference evidence="1" key="1">
    <citation type="submission" date="2021-02" db="EMBL/GenBank/DDBJ databases">
        <authorList>
            <person name="Nowell W R."/>
        </authorList>
    </citation>
    <scope>NUCLEOTIDE SEQUENCE</scope>
</reference>
<proteinExistence type="predicted"/>
<protein>
    <submittedName>
        <fullName evidence="1">Uncharacterized protein</fullName>
    </submittedName>
</protein>